<dbReference type="OrthoDB" id="9798104at2"/>
<dbReference type="AlphaFoldDB" id="A0A1M7XXU6"/>
<dbReference type="PROSITE" id="PS50042">
    <property type="entry name" value="CNMP_BINDING_3"/>
    <property type="match status" value="1"/>
</dbReference>
<name>A0A1M7XXU6_9FIRM</name>
<protein>
    <submittedName>
        <fullName evidence="2">cAMP-binding domain of CRP or a regulatory subunit of cAMP-dependent protein kinases</fullName>
    </submittedName>
</protein>
<dbReference type="InterPro" id="IPR000595">
    <property type="entry name" value="cNMP-bd_dom"/>
</dbReference>
<feature type="domain" description="Cyclic nucleotide-binding" evidence="1">
    <location>
        <begin position="11"/>
        <end position="87"/>
    </location>
</feature>
<keyword evidence="2" id="KW-0418">Kinase</keyword>
<sequence>MKDMLFQYLKNYTNVPDEALKEVIEHLPVRCFKKGTILLEQGDVSSKCYFVLKGLIRQFSVDTDGNENTSNFYSENQVASVYNPQRSHEASKYSLVCLEDAILLDGDLNDETQMYAKYPFLETMVRKMLEEITSNIHDDYADLLSFGPEERYLALLEKRPGLAERIPQNQLASFLGIRPESLSRIKRRLNPLK</sequence>
<dbReference type="SUPFAM" id="SSF51206">
    <property type="entry name" value="cAMP-binding domain-like"/>
    <property type="match status" value="1"/>
</dbReference>
<dbReference type="EMBL" id="FRFD01000003">
    <property type="protein sequence ID" value="SHO43676.1"/>
    <property type="molecule type" value="Genomic_DNA"/>
</dbReference>
<evidence type="ECO:0000259" key="1">
    <source>
        <dbReference type="PROSITE" id="PS50042"/>
    </source>
</evidence>
<reference evidence="2 3" key="1">
    <citation type="submission" date="2016-12" db="EMBL/GenBank/DDBJ databases">
        <authorList>
            <person name="Song W.-J."/>
            <person name="Kurnit D.M."/>
        </authorList>
    </citation>
    <scope>NUCLEOTIDE SEQUENCE [LARGE SCALE GENOMIC DNA]</scope>
    <source>
        <strain evidence="2 3">DSM 12503</strain>
    </source>
</reference>
<dbReference type="RefSeq" id="WP_073587056.1">
    <property type="nucleotide sequence ID" value="NZ_FRFD01000003.1"/>
</dbReference>
<dbReference type="Proteomes" id="UP000184612">
    <property type="component" value="Unassembled WGS sequence"/>
</dbReference>
<evidence type="ECO:0000313" key="2">
    <source>
        <dbReference type="EMBL" id="SHO43676.1"/>
    </source>
</evidence>
<dbReference type="GO" id="GO:0016301">
    <property type="term" value="F:kinase activity"/>
    <property type="evidence" value="ECO:0007669"/>
    <property type="project" value="UniProtKB-KW"/>
</dbReference>
<dbReference type="Gene3D" id="2.60.120.10">
    <property type="entry name" value="Jelly Rolls"/>
    <property type="match status" value="1"/>
</dbReference>
<dbReference type="InterPro" id="IPR018490">
    <property type="entry name" value="cNMP-bd_dom_sf"/>
</dbReference>
<gene>
    <name evidence="2" type="ORF">SAMN02745217_00317</name>
</gene>
<evidence type="ECO:0000313" key="3">
    <source>
        <dbReference type="Proteomes" id="UP000184612"/>
    </source>
</evidence>
<keyword evidence="2" id="KW-0808">Transferase</keyword>
<organism evidence="2 3">
    <name type="scientific">Anaerocolumna xylanovorans DSM 12503</name>
    <dbReference type="NCBI Taxonomy" id="1121345"/>
    <lineage>
        <taxon>Bacteria</taxon>
        <taxon>Bacillati</taxon>
        <taxon>Bacillota</taxon>
        <taxon>Clostridia</taxon>
        <taxon>Lachnospirales</taxon>
        <taxon>Lachnospiraceae</taxon>
        <taxon>Anaerocolumna</taxon>
    </lineage>
</organism>
<dbReference type="InterPro" id="IPR014710">
    <property type="entry name" value="RmlC-like_jellyroll"/>
</dbReference>
<dbReference type="CDD" id="cd00038">
    <property type="entry name" value="CAP_ED"/>
    <property type="match status" value="1"/>
</dbReference>
<dbReference type="Pfam" id="PF00027">
    <property type="entry name" value="cNMP_binding"/>
    <property type="match status" value="1"/>
</dbReference>
<proteinExistence type="predicted"/>
<dbReference type="STRING" id="1121345.SAMN02745217_00317"/>
<accession>A0A1M7XXU6</accession>
<keyword evidence="3" id="KW-1185">Reference proteome</keyword>